<evidence type="ECO:0000256" key="5">
    <source>
        <dbReference type="ARBA" id="ARBA00022989"/>
    </source>
</evidence>
<evidence type="ECO:0000313" key="10">
    <source>
        <dbReference type="Proteomes" id="UP001558652"/>
    </source>
</evidence>
<sequence length="326" mass="35615">MERIVLRGLVVLLVAVACQSLSRKVVPCSPLKMACKCEFPDGRGLDLTPLRKFNSRHGHIIVPLRCMTSPGGGEVDYPHSLASLCVALSAPLFLAVRHAICPAVSRHINHTPHYYWPTLKTKPDYSVSVNPCGSMFKNETEDCFESSVCLNVSGTLTDLGSVKESQLVWESLGRTPSITFTKVINSTTVTTTVLLKCDEAQSLPKLEFITAIRNKYTLRLTTKEACLKSTVSFSGGGGKGGAWGVFSVLMLIGLVLLLVYFVAGFLVLKFIRGAQGLEAIPNHEFWFSIPKRFKPLVLVEFLVTLLGSDTLPKRNCPGAAHSYLAE</sequence>
<dbReference type="GO" id="GO:0015031">
    <property type="term" value="P:protein transport"/>
    <property type="evidence" value="ECO:0007669"/>
    <property type="project" value="UniProtKB-KW"/>
</dbReference>
<dbReference type="InterPro" id="IPR009011">
    <property type="entry name" value="Man6P_isomerase_rcpt-bd_dom_sf"/>
</dbReference>
<dbReference type="SUPFAM" id="SSF50911">
    <property type="entry name" value="Mannose 6-phosphate receptor domain"/>
    <property type="match status" value="1"/>
</dbReference>
<evidence type="ECO:0000256" key="7">
    <source>
        <dbReference type="SAM" id="Phobius"/>
    </source>
</evidence>
<proteinExistence type="predicted"/>
<comment type="caution">
    <text evidence="9">The sequence shown here is derived from an EMBL/GenBank/DDBJ whole genome shotgun (WGS) entry which is preliminary data.</text>
</comment>
<evidence type="ECO:0008006" key="11">
    <source>
        <dbReference type="Google" id="ProtNLM"/>
    </source>
</evidence>
<organism evidence="9 10">
    <name type="scientific">Ranatra chinensis</name>
    <dbReference type="NCBI Taxonomy" id="642074"/>
    <lineage>
        <taxon>Eukaryota</taxon>
        <taxon>Metazoa</taxon>
        <taxon>Ecdysozoa</taxon>
        <taxon>Arthropoda</taxon>
        <taxon>Hexapoda</taxon>
        <taxon>Insecta</taxon>
        <taxon>Pterygota</taxon>
        <taxon>Neoptera</taxon>
        <taxon>Paraneoptera</taxon>
        <taxon>Hemiptera</taxon>
        <taxon>Heteroptera</taxon>
        <taxon>Panheteroptera</taxon>
        <taxon>Nepomorpha</taxon>
        <taxon>Nepidae</taxon>
        <taxon>Ranatrinae</taxon>
        <taxon>Ranatra</taxon>
    </lineage>
</organism>
<dbReference type="PANTHER" id="PTHR15071">
    <property type="entry name" value="MANNOSE-6-PHOSPHATE RECEPTOR FAMILY MEMBER"/>
    <property type="match status" value="1"/>
</dbReference>
<evidence type="ECO:0000313" key="9">
    <source>
        <dbReference type="EMBL" id="KAL1116384.1"/>
    </source>
</evidence>
<keyword evidence="3 8" id="KW-0732">Signal</keyword>
<gene>
    <name evidence="9" type="ORF">AAG570_004858</name>
</gene>
<keyword evidence="5 7" id="KW-1133">Transmembrane helix</keyword>
<keyword evidence="4" id="KW-0653">Protein transport</keyword>
<dbReference type="EMBL" id="JBFDAA010000017">
    <property type="protein sequence ID" value="KAL1116384.1"/>
    <property type="molecule type" value="Genomic_DNA"/>
</dbReference>
<keyword evidence="2 7" id="KW-0812">Transmembrane</keyword>
<keyword evidence="4" id="KW-0813">Transport</keyword>
<reference evidence="9 10" key="1">
    <citation type="submission" date="2024-07" db="EMBL/GenBank/DDBJ databases">
        <title>Chromosome-level genome assembly of the water stick insect Ranatra chinensis (Heteroptera: Nepidae).</title>
        <authorList>
            <person name="Liu X."/>
        </authorList>
    </citation>
    <scope>NUCLEOTIDE SEQUENCE [LARGE SCALE GENOMIC DNA]</scope>
    <source>
        <strain evidence="9">Cailab_2021Rc</strain>
        <tissue evidence="9">Muscle</tissue>
    </source>
</reference>
<feature type="chain" id="PRO_5044758701" description="Autophagy-related protein 27" evidence="8">
    <location>
        <begin position="21"/>
        <end position="326"/>
    </location>
</feature>
<evidence type="ECO:0000256" key="1">
    <source>
        <dbReference type="ARBA" id="ARBA00004472"/>
    </source>
</evidence>
<comment type="subcellular location">
    <subcellularLocation>
        <location evidence="1">Preautophagosomal structure membrane</location>
        <topology evidence="1">Single-pass type I membrane protein</topology>
    </subcellularLocation>
</comment>
<accession>A0ABD0YKI2</accession>
<keyword evidence="6 7" id="KW-0472">Membrane</keyword>
<evidence type="ECO:0000256" key="3">
    <source>
        <dbReference type="ARBA" id="ARBA00022729"/>
    </source>
</evidence>
<dbReference type="GO" id="GO:0000139">
    <property type="term" value="C:Golgi membrane"/>
    <property type="evidence" value="ECO:0007669"/>
    <property type="project" value="UniProtKB-SubCell"/>
</dbReference>
<dbReference type="Proteomes" id="UP001558652">
    <property type="component" value="Unassembled WGS sequence"/>
</dbReference>
<evidence type="ECO:0000256" key="4">
    <source>
        <dbReference type="ARBA" id="ARBA00022927"/>
    </source>
</evidence>
<dbReference type="Pfam" id="PF09451">
    <property type="entry name" value="ATG27"/>
    <property type="match status" value="1"/>
</dbReference>
<dbReference type="PROSITE" id="PS51257">
    <property type="entry name" value="PROKAR_LIPOPROTEIN"/>
    <property type="match status" value="1"/>
</dbReference>
<dbReference type="PANTHER" id="PTHR15071:SF0">
    <property type="entry name" value="MANNOSE 6-PHOSPHATE RECEPTOR-LIKE PROTEIN 1"/>
    <property type="match status" value="1"/>
</dbReference>
<feature type="transmembrane region" description="Helical" evidence="7">
    <location>
        <begin position="242"/>
        <end position="268"/>
    </location>
</feature>
<evidence type="ECO:0000256" key="8">
    <source>
        <dbReference type="SAM" id="SignalP"/>
    </source>
</evidence>
<dbReference type="AlphaFoldDB" id="A0ABD0YKI2"/>
<feature type="signal peptide" evidence="8">
    <location>
        <begin position="1"/>
        <end position="20"/>
    </location>
</feature>
<evidence type="ECO:0000256" key="6">
    <source>
        <dbReference type="ARBA" id="ARBA00023136"/>
    </source>
</evidence>
<name>A0ABD0YKI2_9HEMI</name>
<keyword evidence="10" id="KW-1185">Reference proteome</keyword>
<dbReference type="InterPro" id="IPR018939">
    <property type="entry name" value="Autophagy-rel_prot_27"/>
</dbReference>
<protein>
    <recommendedName>
        <fullName evidence="11">Autophagy-related protein 27</fullName>
    </recommendedName>
</protein>
<dbReference type="GO" id="GO:0034045">
    <property type="term" value="C:phagophore assembly site membrane"/>
    <property type="evidence" value="ECO:0007669"/>
    <property type="project" value="UniProtKB-SubCell"/>
</dbReference>
<evidence type="ECO:0000256" key="2">
    <source>
        <dbReference type="ARBA" id="ARBA00022692"/>
    </source>
</evidence>
<dbReference type="Gene3D" id="2.70.130.10">
    <property type="entry name" value="Mannose-6-phosphate receptor binding domain"/>
    <property type="match status" value="1"/>
</dbReference>